<dbReference type="Proteomes" id="UP000823634">
    <property type="component" value="Unassembled WGS sequence"/>
</dbReference>
<name>A0A9D9GW56_9FIRM</name>
<evidence type="ECO:0000256" key="3">
    <source>
        <dbReference type="ARBA" id="ARBA00022842"/>
    </source>
</evidence>
<sequence>MNNFENRLSRWIKVQAYKHDGKLHRQWSPAYLVSETPDYFVLASKASCVTESDGRRWMTKEHACFILFKKKWMNVIAMFKPEQGICYYVNIASPTIMDKGMLKYIDYDLDVKLYPDGAEKTLDENEYARHANFYHYPPELLQAIEKATAEVKLLMAEGAFPFVKEDIEALYSLFLERNKPFRKPGSNHEKPFR</sequence>
<keyword evidence="3" id="KW-0460">Magnesium</keyword>
<organism evidence="5 6">
    <name type="scientific">Candidatus Alloenteromonas pullistercoris</name>
    <dbReference type="NCBI Taxonomy" id="2840785"/>
    <lineage>
        <taxon>Bacteria</taxon>
        <taxon>Bacillati</taxon>
        <taxon>Bacillota</taxon>
        <taxon>Bacillota incertae sedis</taxon>
        <taxon>Candidatus Alloenteromonas</taxon>
    </lineage>
</organism>
<dbReference type="GO" id="GO:0046872">
    <property type="term" value="F:metal ion binding"/>
    <property type="evidence" value="ECO:0007669"/>
    <property type="project" value="UniProtKB-KW"/>
</dbReference>
<evidence type="ECO:0000313" key="6">
    <source>
        <dbReference type="Proteomes" id="UP000823634"/>
    </source>
</evidence>
<evidence type="ECO:0000259" key="4">
    <source>
        <dbReference type="Pfam" id="PF04167"/>
    </source>
</evidence>
<dbReference type="InterPro" id="IPR050212">
    <property type="entry name" value="Ntdp-like"/>
</dbReference>
<keyword evidence="2" id="KW-0378">Hydrolase</keyword>
<dbReference type="GO" id="GO:0016787">
    <property type="term" value="F:hydrolase activity"/>
    <property type="evidence" value="ECO:0007669"/>
    <property type="project" value="UniProtKB-KW"/>
</dbReference>
<dbReference type="Gene3D" id="2.40.380.10">
    <property type="entry name" value="FomD-like"/>
    <property type="match status" value="1"/>
</dbReference>
<dbReference type="InterPro" id="IPR035930">
    <property type="entry name" value="FomD-like_sf"/>
</dbReference>
<evidence type="ECO:0000313" key="5">
    <source>
        <dbReference type="EMBL" id="MBO8426113.1"/>
    </source>
</evidence>
<gene>
    <name evidence="5" type="ORF">IAC61_02185</name>
</gene>
<comment type="caution">
    <text evidence="5">The sequence shown here is derived from an EMBL/GenBank/DDBJ whole genome shotgun (WGS) entry which is preliminary data.</text>
</comment>
<reference evidence="5" key="2">
    <citation type="journal article" date="2021" name="PeerJ">
        <title>Extensive microbial diversity within the chicken gut microbiome revealed by metagenomics and culture.</title>
        <authorList>
            <person name="Gilroy R."/>
            <person name="Ravi A."/>
            <person name="Getino M."/>
            <person name="Pursley I."/>
            <person name="Horton D.L."/>
            <person name="Alikhan N.F."/>
            <person name="Baker D."/>
            <person name="Gharbi K."/>
            <person name="Hall N."/>
            <person name="Watson M."/>
            <person name="Adriaenssens E.M."/>
            <person name="Foster-Nyarko E."/>
            <person name="Jarju S."/>
            <person name="Secka A."/>
            <person name="Antonio M."/>
            <person name="Oren A."/>
            <person name="Chaudhuri R.R."/>
            <person name="La Ragione R."/>
            <person name="Hildebrand F."/>
            <person name="Pallen M.J."/>
        </authorList>
    </citation>
    <scope>NUCLEOTIDE SEQUENCE</scope>
    <source>
        <strain evidence="5">17113</strain>
    </source>
</reference>
<dbReference type="EMBL" id="JADINA010000016">
    <property type="protein sequence ID" value="MBO8426113.1"/>
    <property type="molecule type" value="Genomic_DNA"/>
</dbReference>
<keyword evidence="1" id="KW-0479">Metal-binding</keyword>
<dbReference type="AlphaFoldDB" id="A0A9D9GW56"/>
<dbReference type="InterPro" id="IPR016882">
    <property type="entry name" value="SA1684"/>
</dbReference>
<evidence type="ECO:0000256" key="2">
    <source>
        <dbReference type="ARBA" id="ARBA00022801"/>
    </source>
</evidence>
<accession>A0A9D9GW56</accession>
<evidence type="ECO:0000256" key="1">
    <source>
        <dbReference type="ARBA" id="ARBA00022723"/>
    </source>
</evidence>
<protein>
    <submittedName>
        <fullName evidence="5">DUF402 domain-containing protein</fullName>
    </submittedName>
</protein>
<proteinExistence type="predicted"/>
<dbReference type="PANTHER" id="PTHR39159:SF1">
    <property type="entry name" value="UPF0374 PROTEIN YGAC"/>
    <property type="match status" value="1"/>
</dbReference>
<dbReference type="PIRSF" id="PIRSF028345">
    <property type="entry name" value="UCP028345"/>
    <property type="match status" value="1"/>
</dbReference>
<dbReference type="InterPro" id="IPR007295">
    <property type="entry name" value="DUF402"/>
</dbReference>
<dbReference type="PANTHER" id="PTHR39159">
    <property type="match status" value="1"/>
</dbReference>
<dbReference type="SUPFAM" id="SSF159234">
    <property type="entry name" value="FomD-like"/>
    <property type="match status" value="1"/>
</dbReference>
<dbReference type="Pfam" id="PF04167">
    <property type="entry name" value="DUF402"/>
    <property type="match status" value="1"/>
</dbReference>
<feature type="domain" description="DUF402" evidence="4">
    <location>
        <begin position="20"/>
        <end position="158"/>
    </location>
</feature>
<reference evidence="5" key="1">
    <citation type="submission" date="2020-10" db="EMBL/GenBank/DDBJ databases">
        <authorList>
            <person name="Gilroy R."/>
        </authorList>
    </citation>
    <scope>NUCLEOTIDE SEQUENCE</scope>
    <source>
        <strain evidence="5">17113</strain>
    </source>
</reference>